<gene>
    <name evidence="2" type="ORF">LIER_28707</name>
</gene>
<comment type="caution">
    <text evidence="2">The sequence shown here is derived from an EMBL/GenBank/DDBJ whole genome shotgun (WGS) entry which is preliminary data.</text>
</comment>
<keyword evidence="3" id="KW-1185">Reference proteome</keyword>
<dbReference type="AlphaFoldDB" id="A0AAV3RGL1"/>
<evidence type="ECO:0000313" key="2">
    <source>
        <dbReference type="EMBL" id="GAA0175559.1"/>
    </source>
</evidence>
<name>A0AAV3RGL1_LITER</name>
<feature type="region of interest" description="Disordered" evidence="1">
    <location>
        <begin position="107"/>
        <end position="159"/>
    </location>
</feature>
<accession>A0AAV3RGL1</accession>
<evidence type="ECO:0000256" key="1">
    <source>
        <dbReference type="SAM" id="MobiDB-lite"/>
    </source>
</evidence>
<reference evidence="2 3" key="1">
    <citation type="submission" date="2024-01" db="EMBL/GenBank/DDBJ databases">
        <title>The complete chloroplast genome sequence of Lithospermum erythrorhizon: insights into the phylogenetic relationship among Boraginaceae species and the maternal lineages of purple gromwells.</title>
        <authorList>
            <person name="Okada T."/>
            <person name="Watanabe K."/>
        </authorList>
    </citation>
    <scope>NUCLEOTIDE SEQUENCE [LARGE SCALE GENOMIC DNA]</scope>
</reference>
<protein>
    <submittedName>
        <fullName evidence="2">Uncharacterized protein</fullName>
    </submittedName>
</protein>
<proteinExistence type="predicted"/>
<dbReference type="Proteomes" id="UP001454036">
    <property type="component" value="Unassembled WGS sequence"/>
</dbReference>
<dbReference type="EMBL" id="BAABME010009651">
    <property type="protein sequence ID" value="GAA0175559.1"/>
    <property type="molecule type" value="Genomic_DNA"/>
</dbReference>
<feature type="compositionally biased region" description="Polar residues" evidence="1">
    <location>
        <begin position="111"/>
        <end position="131"/>
    </location>
</feature>
<evidence type="ECO:0000313" key="3">
    <source>
        <dbReference type="Proteomes" id="UP001454036"/>
    </source>
</evidence>
<sequence length="183" mass="20804">MGHLIRQFPELWQGVDPRNECVYDLWIKGPMEKSWIVFSINDEPQDCLPRHLEVIPSFQTDGNQTDEGRVQHWEVRDTPVYSSSKQLIPWKGGLDEQLRYAHNNGRERLASNVTPSIHESESTSPKSNTGKISKGGLSKKRQHPYYRGDHSPSKKVFFPVEGLEDTSHIPTTASVAMQPSRAP</sequence>
<organism evidence="2 3">
    <name type="scientific">Lithospermum erythrorhizon</name>
    <name type="common">Purple gromwell</name>
    <name type="synonym">Lithospermum officinale var. erythrorhizon</name>
    <dbReference type="NCBI Taxonomy" id="34254"/>
    <lineage>
        <taxon>Eukaryota</taxon>
        <taxon>Viridiplantae</taxon>
        <taxon>Streptophyta</taxon>
        <taxon>Embryophyta</taxon>
        <taxon>Tracheophyta</taxon>
        <taxon>Spermatophyta</taxon>
        <taxon>Magnoliopsida</taxon>
        <taxon>eudicotyledons</taxon>
        <taxon>Gunneridae</taxon>
        <taxon>Pentapetalae</taxon>
        <taxon>asterids</taxon>
        <taxon>lamiids</taxon>
        <taxon>Boraginales</taxon>
        <taxon>Boraginaceae</taxon>
        <taxon>Boraginoideae</taxon>
        <taxon>Lithospermeae</taxon>
        <taxon>Lithospermum</taxon>
    </lineage>
</organism>